<evidence type="ECO:0000256" key="9">
    <source>
        <dbReference type="RuleBase" id="RU365036"/>
    </source>
</evidence>
<reference evidence="10" key="2">
    <citation type="journal article" date="2022" name="Microbiol. Resour. Announc.">
        <title>Whole-Genome Sequence of Entomortierella parvispora E1425, a Mucoromycotan Fungus Associated with Burkholderiaceae-Related Endosymbiotic Bacteria.</title>
        <authorList>
            <person name="Herlambang A."/>
            <person name="Guo Y."/>
            <person name="Takashima Y."/>
            <person name="Narisawa K."/>
            <person name="Ohta H."/>
            <person name="Nishizawa T."/>
        </authorList>
    </citation>
    <scope>NUCLEOTIDE SEQUENCE</scope>
    <source>
        <strain evidence="10">E1425</strain>
    </source>
</reference>
<keyword evidence="5 9" id="KW-0032">Aminotransferase</keyword>
<dbReference type="OrthoDB" id="10261433at2759"/>
<dbReference type="FunFam" id="3.40.640.10:FF:000011">
    <property type="entry name" value="Ornithine aminotransferase"/>
    <property type="match status" value="1"/>
</dbReference>
<dbReference type="InterPro" id="IPR050103">
    <property type="entry name" value="Class-III_PLP-dep_AT"/>
</dbReference>
<evidence type="ECO:0000256" key="8">
    <source>
        <dbReference type="RuleBase" id="RU003560"/>
    </source>
</evidence>
<proteinExistence type="inferred from homology"/>
<gene>
    <name evidence="10" type="ORF">EMPS_10226</name>
</gene>
<evidence type="ECO:0000256" key="5">
    <source>
        <dbReference type="ARBA" id="ARBA00022576"/>
    </source>
</evidence>
<dbReference type="GO" id="GO:0042802">
    <property type="term" value="F:identical protein binding"/>
    <property type="evidence" value="ECO:0007669"/>
    <property type="project" value="TreeGrafter"/>
</dbReference>
<protein>
    <recommendedName>
        <fullName evidence="4 9">Ornithine aminotransferase</fullName>
        <ecNumber evidence="4 9">2.6.1.13</ecNumber>
    </recommendedName>
</protein>
<dbReference type="GO" id="GO:0030170">
    <property type="term" value="F:pyridoxal phosphate binding"/>
    <property type="evidence" value="ECO:0007669"/>
    <property type="project" value="InterPro"/>
</dbReference>
<comment type="caution">
    <text evidence="10">The sequence shown here is derived from an EMBL/GenBank/DDBJ whole genome shotgun (WGS) entry which is preliminary data.</text>
</comment>
<sequence>MATNSLTNKEVIHLEHQYGAHNYHPLPVVFSKAQGIWVWDCEGNKYMDFLSAYSATNQGHSHPKIVKALCDQAQKLCLSSRAFYNDVFGQYAKFVTEYFGFDKVLPMNTGAEAVETAIKLSRKWGYMKKNIPEGEAVVLSCTENFHGRTVGIISMSTDPDARIGFGPYLPNVGPICPKTGRTIRYNNIEDLEYVLEHNGENIAAFLVEPIQGEAGIMVPDEGYLTKVSALCKKHNVLLIADEIQTGLARTGKMLCIDHDNIKPDILLLGKALSGGVYPVSAVLANDEVMLCIKPGEHGSTYGGNPLGCAVAIAALEVIKEENLVEKSAVLGEKFRAAIRKIQSPALQLTRGRGLLNAIVIDESKANGRTAWQLCLLLKSKGLLAKPTHQNIIRLAPPLCITEEELMDGVRIIEESLKELLSLTDAEAKALEAEDEH</sequence>
<comment type="catalytic activity">
    <reaction evidence="9">
        <text>a 2-oxocarboxylate + L-ornithine = L-glutamate 5-semialdehyde + an L-alpha-amino acid</text>
        <dbReference type="Rhea" id="RHEA:13877"/>
        <dbReference type="ChEBI" id="CHEBI:35179"/>
        <dbReference type="ChEBI" id="CHEBI:46911"/>
        <dbReference type="ChEBI" id="CHEBI:58066"/>
        <dbReference type="ChEBI" id="CHEBI:59869"/>
        <dbReference type="EC" id="2.6.1.13"/>
    </reaction>
</comment>
<dbReference type="GO" id="GO:0010121">
    <property type="term" value="P:L-arginine catabolic process to proline via ornithine"/>
    <property type="evidence" value="ECO:0007669"/>
    <property type="project" value="TreeGrafter"/>
</dbReference>
<dbReference type="SUPFAM" id="SSF53383">
    <property type="entry name" value="PLP-dependent transferases"/>
    <property type="match status" value="1"/>
</dbReference>
<evidence type="ECO:0000256" key="7">
    <source>
        <dbReference type="ARBA" id="ARBA00022898"/>
    </source>
</evidence>
<dbReference type="InterPro" id="IPR015422">
    <property type="entry name" value="PyrdxlP-dep_Trfase_small"/>
</dbReference>
<dbReference type="PANTHER" id="PTHR11986:SF18">
    <property type="entry name" value="ORNITHINE AMINOTRANSFERASE, MITOCHONDRIAL"/>
    <property type="match status" value="1"/>
</dbReference>
<dbReference type="PIRSF" id="PIRSF000521">
    <property type="entry name" value="Transaminase_4ab_Lys_Orn"/>
    <property type="match status" value="1"/>
</dbReference>
<dbReference type="Pfam" id="PF00202">
    <property type="entry name" value="Aminotran_3"/>
    <property type="match status" value="1"/>
</dbReference>
<dbReference type="InterPro" id="IPR015421">
    <property type="entry name" value="PyrdxlP-dep_Trfase_major"/>
</dbReference>
<accession>A0A9P3HKE1</accession>
<evidence type="ECO:0000256" key="2">
    <source>
        <dbReference type="ARBA" id="ARBA00004998"/>
    </source>
</evidence>
<name>A0A9P3HKE1_9FUNG</name>
<reference evidence="10" key="1">
    <citation type="submission" date="2021-11" db="EMBL/GenBank/DDBJ databases">
        <authorList>
            <person name="Herlambang A."/>
            <person name="Guo Y."/>
            <person name="Takashima Y."/>
            <person name="Nishizawa T."/>
        </authorList>
    </citation>
    <scope>NUCLEOTIDE SEQUENCE</scope>
    <source>
        <strain evidence="10">E1425</strain>
    </source>
</reference>
<dbReference type="Gene3D" id="3.90.1150.10">
    <property type="entry name" value="Aspartate Aminotransferase, domain 1"/>
    <property type="match status" value="1"/>
</dbReference>
<evidence type="ECO:0000256" key="4">
    <source>
        <dbReference type="ARBA" id="ARBA00012924"/>
    </source>
</evidence>
<dbReference type="Proteomes" id="UP000827284">
    <property type="component" value="Unassembled WGS sequence"/>
</dbReference>
<keyword evidence="11" id="KW-1185">Reference proteome</keyword>
<dbReference type="InterPro" id="IPR010164">
    <property type="entry name" value="Orn_aminotrans"/>
</dbReference>
<dbReference type="AlphaFoldDB" id="A0A9P3HKE1"/>
<dbReference type="PROSITE" id="PS00600">
    <property type="entry name" value="AA_TRANSFER_CLASS_3"/>
    <property type="match status" value="1"/>
</dbReference>
<dbReference type="GO" id="GO:0005737">
    <property type="term" value="C:cytoplasm"/>
    <property type="evidence" value="ECO:0007669"/>
    <property type="project" value="TreeGrafter"/>
</dbReference>
<dbReference type="GO" id="GO:0004587">
    <property type="term" value="F:ornithine aminotransferase activity"/>
    <property type="evidence" value="ECO:0007669"/>
    <property type="project" value="UniProtKB-EC"/>
</dbReference>
<dbReference type="Gene3D" id="3.40.640.10">
    <property type="entry name" value="Type I PLP-dependent aspartate aminotransferase-like (Major domain)"/>
    <property type="match status" value="1"/>
</dbReference>
<dbReference type="InterPro" id="IPR005814">
    <property type="entry name" value="Aminotrans_3"/>
</dbReference>
<dbReference type="FunFam" id="3.90.1150.10:FF:000152">
    <property type="entry name" value="Ornithine aminotransferase"/>
    <property type="match status" value="1"/>
</dbReference>
<evidence type="ECO:0000256" key="1">
    <source>
        <dbReference type="ARBA" id="ARBA00001933"/>
    </source>
</evidence>
<evidence type="ECO:0000313" key="11">
    <source>
        <dbReference type="Proteomes" id="UP000827284"/>
    </source>
</evidence>
<evidence type="ECO:0000256" key="6">
    <source>
        <dbReference type="ARBA" id="ARBA00022679"/>
    </source>
</evidence>
<dbReference type="PANTHER" id="PTHR11986">
    <property type="entry name" value="AMINOTRANSFERASE CLASS III"/>
    <property type="match status" value="1"/>
</dbReference>
<comment type="similarity">
    <text evidence="3 8">Belongs to the class-III pyridoxal-phosphate-dependent aminotransferase family.</text>
</comment>
<organism evidence="10 11">
    <name type="scientific">Entomortierella parvispora</name>
    <dbReference type="NCBI Taxonomy" id="205924"/>
    <lineage>
        <taxon>Eukaryota</taxon>
        <taxon>Fungi</taxon>
        <taxon>Fungi incertae sedis</taxon>
        <taxon>Mucoromycota</taxon>
        <taxon>Mortierellomycotina</taxon>
        <taxon>Mortierellomycetes</taxon>
        <taxon>Mortierellales</taxon>
        <taxon>Mortierellaceae</taxon>
        <taxon>Entomortierella</taxon>
    </lineage>
</organism>
<dbReference type="NCBIfam" id="TIGR01885">
    <property type="entry name" value="Orn_aminotrans"/>
    <property type="match status" value="1"/>
</dbReference>
<dbReference type="InterPro" id="IPR049704">
    <property type="entry name" value="Aminotrans_3_PPA_site"/>
</dbReference>
<dbReference type="GO" id="GO:0019544">
    <property type="term" value="P:L-arginine catabolic process to L-glutamate"/>
    <property type="evidence" value="ECO:0007669"/>
    <property type="project" value="TreeGrafter"/>
</dbReference>
<evidence type="ECO:0000256" key="3">
    <source>
        <dbReference type="ARBA" id="ARBA00008954"/>
    </source>
</evidence>
<comment type="pathway">
    <text evidence="2 9">Amino-acid biosynthesis; L-proline biosynthesis; L-glutamate 5-semialdehyde from L-ornithine: step 1/1.</text>
</comment>
<dbReference type="InterPro" id="IPR015424">
    <property type="entry name" value="PyrdxlP-dep_Trfase"/>
</dbReference>
<dbReference type="CDD" id="cd00610">
    <property type="entry name" value="OAT_like"/>
    <property type="match status" value="1"/>
</dbReference>
<keyword evidence="7 8" id="KW-0663">Pyridoxal phosphate</keyword>
<dbReference type="EC" id="2.6.1.13" evidence="4 9"/>
<dbReference type="EMBL" id="BQFW01000014">
    <property type="protein sequence ID" value="GJJ77867.1"/>
    <property type="molecule type" value="Genomic_DNA"/>
</dbReference>
<keyword evidence="6 9" id="KW-0808">Transferase</keyword>
<comment type="cofactor">
    <cofactor evidence="1 9">
        <name>pyridoxal 5'-phosphate</name>
        <dbReference type="ChEBI" id="CHEBI:597326"/>
    </cofactor>
</comment>
<evidence type="ECO:0000313" key="10">
    <source>
        <dbReference type="EMBL" id="GJJ77867.1"/>
    </source>
</evidence>